<name>A0ABT3WRS6_9PROT</name>
<evidence type="ECO:0000313" key="4">
    <source>
        <dbReference type="Proteomes" id="UP001165575"/>
    </source>
</evidence>
<evidence type="ECO:0000256" key="1">
    <source>
        <dbReference type="ARBA" id="ARBA00022729"/>
    </source>
</evidence>
<proteinExistence type="predicted"/>
<dbReference type="RefSeq" id="WP_266137625.1">
    <property type="nucleotide sequence ID" value="NZ_JANIDX010000003.1"/>
</dbReference>
<evidence type="ECO:0000256" key="2">
    <source>
        <dbReference type="SAM" id="SignalP"/>
    </source>
</evidence>
<dbReference type="NCBIfam" id="TIGR02601">
    <property type="entry name" value="autotrns_rpt"/>
    <property type="match status" value="1"/>
</dbReference>
<dbReference type="InterPro" id="IPR013425">
    <property type="entry name" value="Autotrns_rpt"/>
</dbReference>
<protein>
    <submittedName>
        <fullName evidence="3">Uncharacterized protein</fullName>
    </submittedName>
</protein>
<feature type="chain" id="PRO_5047333550" evidence="2">
    <location>
        <begin position="49"/>
        <end position="121"/>
    </location>
</feature>
<dbReference type="Proteomes" id="UP001165575">
    <property type="component" value="Unassembled WGS sequence"/>
</dbReference>
<feature type="signal peptide" evidence="2">
    <location>
        <begin position="1"/>
        <end position="48"/>
    </location>
</feature>
<keyword evidence="1 2" id="KW-0732">Signal</keyword>
<organism evidence="3 4">
    <name type="scientific">Bombella pollinis</name>
    <dbReference type="NCBI Taxonomy" id="2967337"/>
    <lineage>
        <taxon>Bacteria</taxon>
        <taxon>Pseudomonadati</taxon>
        <taxon>Pseudomonadota</taxon>
        <taxon>Alphaproteobacteria</taxon>
        <taxon>Acetobacterales</taxon>
        <taxon>Acetobacteraceae</taxon>
        <taxon>Bombella</taxon>
    </lineage>
</organism>
<evidence type="ECO:0000313" key="3">
    <source>
        <dbReference type="EMBL" id="MCX5619541.1"/>
    </source>
</evidence>
<accession>A0ABT3WRS6</accession>
<dbReference type="EMBL" id="JANIDX010000003">
    <property type="protein sequence ID" value="MCX5619541.1"/>
    <property type="molecule type" value="Genomic_DNA"/>
</dbReference>
<reference evidence="3 4" key="1">
    <citation type="submission" date="2022-07" db="EMBL/GenBank/DDBJ databases">
        <title>Bombella genomes.</title>
        <authorList>
            <person name="Harer L."/>
            <person name="Styblova S."/>
            <person name="Ehrmann M."/>
        </authorList>
    </citation>
    <scope>NUCLEOTIDE SEQUENCE [LARGE SCALE GENOMIC DNA]</scope>
    <source>
        <strain evidence="3 4">TMW 2.2556</strain>
    </source>
</reference>
<sequence length="121" mass="12956">MKMREVQGGMRLPLEIVPACRSLKLSARCALLLASVSSFSSMVSSAWADDGAPQPVGETKIFTSAQGKMVPYIDSITDDGNKLVSVVQNGPGTTLLASANSYTGSTTISPRYACFRDRRKH</sequence>
<keyword evidence="4" id="KW-1185">Reference proteome</keyword>
<gene>
    <name evidence="3" type="ORF">NQF89_03780</name>
</gene>
<comment type="caution">
    <text evidence="3">The sequence shown here is derived from an EMBL/GenBank/DDBJ whole genome shotgun (WGS) entry which is preliminary data.</text>
</comment>